<accession>A0A1B6GE07</accession>
<dbReference type="GO" id="GO:0016020">
    <property type="term" value="C:membrane"/>
    <property type="evidence" value="ECO:0007669"/>
    <property type="project" value="UniProtKB-SubCell"/>
</dbReference>
<keyword evidence="8" id="KW-0472">Membrane</keyword>
<dbReference type="Gene3D" id="3.40.50.2000">
    <property type="entry name" value="Glycogen Phosphorylase B"/>
    <property type="match status" value="1"/>
</dbReference>
<dbReference type="EC" id="2.4.1.17" evidence="12"/>
<organism evidence="13">
    <name type="scientific">Cuerna arida</name>
    <dbReference type="NCBI Taxonomy" id="1464854"/>
    <lineage>
        <taxon>Eukaryota</taxon>
        <taxon>Metazoa</taxon>
        <taxon>Ecdysozoa</taxon>
        <taxon>Arthropoda</taxon>
        <taxon>Hexapoda</taxon>
        <taxon>Insecta</taxon>
        <taxon>Pterygota</taxon>
        <taxon>Neoptera</taxon>
        <taxon>Paraneoptera</taxon>
        <taxon>Hemiptera</taxon>
        <taxon>Auchenorrhyncha</taxon>
        <taxon>Membracoidea</taxon>
        <taxon>Cicadellidae</taxon>
        <taxon>Cicadellinae</taxon>
        <taxon>Proconiini</taxon>
        <taxon>Cuerna</taxon>
    </lineage>
</organism>
<dbReference type="EMBL" id="GECZ01009087">
    <property type="protein sequence ID" value="JAS60682.1"/>
    <property type="molecule type" value="Transcribed_RNA"/>
</dbReference>
<evidence type="ECO:0000256" key="5">
    <source>
        <dbReference type="ARBA" id="ARBA00022692"/>
    </source>
</evidence>
<dbReference type="PANTHER" id="PTHR48043">
    <property type="entry name" value="EG:EG0003.4 PROTEIN-RELATED"/>
    <property type="match status" value="1"/>
</dbReference>
<name>A0A1B6GE07_9HEMI</name>
<evidence type="ECO:0000256" key="11">
    <source>
        <dbReference type="RuleBase" id="RU003718"/>
    </source>
</evidence>
<evidence type="ECO:0000313" key="13">
    <source>
        <dbReference type="EMBL" id="JAS60682.1"/>
    </source>
</evidence>
<evidence type="ECO:0000256" key="12">
    <source>
        <dbReference type="RuleBase" id="RU362059"/>
    </source>
</evidence>
<dbReference type="FunFam" id="3.40.50.2000:FF:000050">
    <property type="entry name" value="UDP-glucuronosyltransferase"/>
    <property type="match status" value="1"/>
</dbReference>
<evidence type="ECO:0000256" key="9">
    <source>
        <dbReference type="ARBA" id="ARBA00023180"/>
    </source>
</evidence>
<feature type="non-terminal residue" evidence="13">
    <location>
        <position position="122"/>
    </location>
</feature>
<dbReference type="GO" id="GO:0005783">
    <property type="term" value="C:endoplasmic reticulum"/>
    <property type="evidence" value="ECO:0007669"/>
    <property type="project" value="UniProtKB-SubCell"/>
</dbReference>
<evidence type="ECO:0000256" key="8">
    <source>
        <dbReference type="ARBA" id="ARBA00023136"/>
    </source>
</evidence>
<comment type="catalytic activity">
    <reaction evidence="12">
        <text>glucuronate acceptor + UDP-alpha-D-glucuronate = acceptor beta-D-glucuronoside + UDP + H(+)</text>
        <dbReference type="Rhea" id="RHEA:21032"/>
        <dbReference type="ChEBI" id="CHEBI:15378"/>
        <dbReference type="ChEBI" id="CHEBI:58052"/>
        <dbReference type="ChEBI" id="CHEBI:58223"/>
        <dbReference type="ChEBI" id="CHEBI:132367"/>
        <dbReference type="ChEBI" id="CHEBI:132368"/>
        <dbReference type="EC" id="2.4.1.17"/>
    </reaction>
</comment>
<comment type="similarity">
    <text evidence="2 11">Belongs to the UDP-glycosyltransferase family.</text>
</comment>
<gene>
    <name evidence="13" type="ORF">g.1635</name>
</gene>
<dbReference type="PROSITE" id="PS00375">
    <property type="entry name" value="UDPGT"/>
    <property type="match status" value="1"/>
</dbReference>
<keyword evidence="5" id="KW-0812">Transmembrane</keyword>
<proteinExistence type="inferred from homology"/>
<dbReference type="InterPro" id="IPR035595">
    <property type="entry name" value="UDP_glycos_trans_CS"/>
</dbReference>
<reference evidence="13" key="1">
    <citation type="submission" date="2015-11" db="EMBL/GenBank/DDBJ databases">
        <title>De novo transcriptome assembly of four potential Pierce s Disease insect vectors from Arizona vineyards.</title>
        <authorList>
            <person name="Tassone E.E."/>
        </authorList>
    </citation>
    <scope>NUCLEOTIDE SEQUENCE</scope>
</reference>
<dbReference type="CDD" id="cd03784">
    <property type="entry name" value="GT1_Gtf-like"/>
    <property type="match status" value="1"/>
</dbReference>
<keyword evidence="3 11" id="KW-0328">Glycosyltransferase</keyword>
<keyword evidence="4 11" id="KW-0808">Transferase</keyword>
<evidence type="ECO:0000256" key="2">
    <source>
        <dbReference type="ARBA" id="ARBA00009995"/>
    </source>
</evidence>
<dbReference type="PANTHER" id="PTHR48043:SF159">
    <property type="entry name" value="EG:EG0003.4 PROTEIN-RELATED"/>
    <property type="match status" value="1"/>
</dbReference>
<dbReference type="GO" id="GO:0015020">
    <property type="term" value="F:glucuronosyltransferase activity"/>
    <property type="evidence" value="ECO:0007669"/>
    <property type="project" value="UniProtKB-EC"/>
</dbReference>
<keyword evidence="7" id="KW-1133">Transmembrane helix</keyword>
<evidence type="ECO:0000256" key="1">
    <source>
        <dbReference type="ARBA" id="ARBA00004240"/>
    </source>
</evidence>
<feature type="non-terminal residue" evidence="13">
    <location>
        <position position="1"/>
    </location>
</feature>
<evidence type="ECO:0000256" key="3">
    <source>
        <dbReference type="ARBA" id="ARBA00022676"/>
    </source>
</evidence>
<dbReference type="AlphaFoldDB" id="A0A1B6GE07"/>
<dbReference type="Pfam" id="PF00201">
    <property type="entry name" value="UDPGT"/>
    <property type="match status" value="1"/>
</dbReference>
<sequence length="122" mass="13559">NVFSTLPQSVIFKYEDELADTPRNVMLKKWLPQLDIIAHPNVRAVISHGGLASTTEAVHFGKPLVAIPFFGDQFQNANNVVRHGCGILLDIASISERDISEAIAAILNDSRYTDNMRRLSQQ</sequence>
<evidence type="ECO:0000256" key="7">
    <source>
        <dbReference type="ARBA" id="ARBA00022989"/>
    </source>
</evidence>
<keyword evidence="6" id="KW-0256">Endoplasmic reticulum</keyword>
<evidence type="ECO:0000256" key="10">
    <source>
        <dbReference type="ARBA" id="ARBA00046288"/>
    </source>
</evidence>
<evidence type="ECO:0000256" key="6">
    <source>
        <dbReference type="ARBA" id="ARBA00022824"/>
    </source>
</evidence>
<keyword evidence="9" id="KW-0325">Glycoprotein</keyword>
<evidence type="ECO:0000256" key="4">
    <source>
        <dbReference type="ARBA" id="ARBA00022679"/>
    </source>
</evidence>
<dbReference type="InterPro" id="IPR050271">
    <property type="entry name" value="UDP-glycosyltransferase"/>
</dbReference>
<comment type="subcellular location">
    <subcellularLocation>
        <location evidence="10">Endomembrane system</location>
        <topology evidence="10">Single-pass type I membrane protein</topology>
    </subcellularLocation>
    <subcellularLocation>
        <location evidence="1">Endoplasmic reticulum</location>
    </subcellularLocation>
    <subcellularLocation>
        <location evidence="12">Membrane</location>
        <topology evidence="12">Single-pass membrane protein</topology>
    </subcellularLocation>
</comment>
<dbReference type="SUPFAM" id="SSF53756">
    <property type="entry name" value="UDP-Glycosyltransferase/glycogen phosphorylase"/>
    <property type="match status" value="1"/>
</dbReference>
<dbReference type="InterPro" id="IPR002213">
    <property type="entry name" value="UDP_glucos_trans"/>
</dbReference>
<protein>
    <recommendedName>
        <fullName evidence="12">UDP-glucuronosyltransferase</fullName>
        <ecNumber evidence="12">2.4.1.17</ecNumber>
    </recommendedName>
</protein>